<dbReference type="EMBL" id="CAUYUE010000002">
    <property type="protein sequence ID" value="CAK0743268.1"/>
    <property type="molecule type" value="Genomic_DNA"/>
</dbReference>
<evidence type="ECO:0000256" key="1">
    <source>
        <dbReference type="ARBA" id="ARBA00004474"/>
    </source>
</evidence>
<evidence type="ECO:0000256" key="2">
    <source>
        <dbReference type="ARBA" id="ARBA00022640"/>
    </source>
</evidence>
<protein>
    <recommendedName>
        <fullName evidence="3">Plastid lipid-associated protein/fibrillin conserved domain-containing protein</fullName>
    </recommendedName>
</protein>
<dbReference type="PANTHER" id="PTHR31906">
    <property type="entry name" value="PLASTID-LIPID-ASSOCIATED PROTEIN 4, CHLOROPLASTIC-RELATED"/>
    <property type="match status" value="1"/>
</dbReference>
<dbReference type="AlphaFoldDB" id="A0AAV1HW54"/>
<dbReference type="Proteomes" id="UP001314263">
    <property type="component" value="Unassembled WGS sequence"/>
</dbReference>
<reference evidence="4 5" key="1">
    <citation type="submission" date="2023-10" db="EMBL/GenBank/DDBJ databases">
        <authorList>
            <person name="Maclean D."/>
            <person name="Macfadyen A."/>
        </authorList>
    </citation>
    <scope>NUCLEOTIDE SEQUENCE [LARGE SCALE GENOMIC DNA]</scope>
</reference>
<dbReference type="GO" id="GO:0009536">
    <property type="term" value="C:plastid"/>
    <property type="evidence" value="ECO:0007669"/>
    <property type="project" value="UniProtKB-SubCell"/>
</dbReference>
<sequence>MRLSNLEVGHSLVARPAQFSSDRAFSPNVRCRRRAIVAHAILSPAKASAVLQVTSPEQAKKSILQSLQGVKGRGKSGLDQQQLDAFDAAVAVLEEDGGLKAPTRSGLLEGRWRLLYTSRPGTASPIQQTFVGVDAFTVYQEILDTETGIRINNIVSFGPAVGQLKVEAEGDTDSRPLPGFTPRKGKGFPLLGKSSSKPPKAKDLRINFQFDRAAFDFKLLPFKVPYPVPFKLFGDETKGWLDITYLDPRGEFRLSRGNKGTLFVLTRDEPAKARLLAALSSRSKNTEVYKLIDELVASKESIVRPAVSPIVAGKWRLRWSEQAKNANGLQKALANSIGNYQVVEDAAGPGQLQNVVDVAPFLKVRAIAGCMPDKKAPARDRTLVNITEARIELFGIRVPLPFGGNATPGYVEWLYLDDDLRITRGSKGSYFIHTREPSNVSDE</sequence>
<name>A0AAV1HW54_9CHLO</name>
<evidence type="ECO:0000259" key="3">
    <source>
        <dbReference type="Pfam" id="PF04755"/>
    </source>
</evidence>
<proteinExistence type="predicted"/>
<comment type="subcellular location">
    <subcellularLocation>
        <location evidence="1">Plastid</location>
    </subcellularLocation>
</comment>
<dbReference type="InterPro" id="IPR039633">
    <property type="entry name" value="PAP"/>
</dbReference>
<comment type="caution">
    <text evidence="4">The sequence shown here is derived from an EMBL/GenBank/DDBJ whole genome shotgun (WGS) entry which is preliminary data.</text>
</comment>
<dbReference type="InterPro" id="IPR006843">
    <property type="entry name" value="PAP/fibrillin_dom"/>
</dbReference>
<evidence type="ECO:0000313" key="5">
    <source>
        <dbReference type="Proteomes" id="UP001314263"/>
    </source>
</evidence>
<feature type="domain" description="Plastid lipid-associated protein/fibrillin conserved" evidence="3">
    <location>
        <begin position="281"/>
        <end position="432"/>
    </location>
</feature>
<keyword evidence="2" id="KW-0934">Plastid</keyword>
<evidence type="ECO:0000313" key="4">
    <source>
        <dbReference type="EMBL" id="CAK0743268.1"/>
    </source>
</evidence>
<feature type="domain" description="Plastid lipid-associated protein/fibrillin conserved" evidence="3">
    <location>
        <begin position="58"/>
        <end position="169"/>
    </location>
</feature>
<dbReference type="Pfam" id="PF04755">
    <property type="entry name" value="PAP_fibrillin"/>
    <property type="match status" value="3"/>
</dbReference>
<organism evidence="4 5">
    <name type="scientific">Coccomyxa viridis</name>
    <dbReference type="NCBI Taxonomy" id="1274662"/>
    <lineage>
        <taxon>Eukaryota</taxon>
        <taxon>Viridiplantae</taxon>
        <taxon>Chlorophyta</taxon>
        <taxon>core chlorophytes</taxon>
        <taxon>Trebouxiophyceae</taxon>
        <taxon>Trebouxiophyceae incertae sedis</taxon>
        <taxon>Coccomyxaceae</taxon>
        <taxon>Coccomyxa</taxon>
    </lineage>
</organism>
<gene>
    <name evidence="4" type="ORF">CVIRNUC_001456</name>
</gene>
<accession>A0AAV1HW54</accession>
<keyword evidence="5" id="KW-1185">Reference proteome</keyword>
<feature type="domain" description="Plastid lipid-associated protein/fibrillin conserved" evidence="3">
    <location>
        <begin position="202"/>
        <end position="265"/>
    </location>
</feature>